<reference evidence="1" key="1">
    <citation type="submission" date="2022-12" db="EMBL/GenBank/DDBJ databases">
        <authorList>
            <person name="Petersen C."/>
        </authorList>
    </citation>
    <scope>NUCLEOTIDE SEQUENCE</scope>
    <source>
        <strain evidence="1">IBT 21472</strain>
    </source>
</reference>
<keyword evidence="2" id="KW-1185">Reference proteome</keyword>
<accession>A0A9W9UCA5</accession>
<protein>
    <submittedName>
        <fullName evidence="1">Uncharacterized protein</fullName>
    </submittedName>
</protein>
<gene>
    <name evidence="1" type="ORF">N7476_001090</name>
</gene>
<name>A0A9W9UCA5_9EURO</name>
<dbReference type="OrthoDB" id="4322367at2759"/>
<evidence type="ECO:0000313" key="1">
    <source>
        <dbReference type="EMBL" id="KAJ5331307.1"/>
    </source>
</evidence>
<proteinExistence type="predicted"/>
<organism evidence="1 2">
    <name type="scientific">Penicillium atrosanguineum</name>
    <dbReference type="NCBI Taxonomy" id="1132637"/>
    <lineage>
        <taxon>Eukaryota</taxon>
        <taxon>Fungi</taxon>
        <taxon>Dikarya</taxon>
        <taxon>Ascomycota</taxon>
        <taxon>Pezizomycotina</taxon>
        <taxon>Eurotiomycetes</taxon>
        <taxon>Eurotiomycetidae</taxon>
        <taxon>Eurotiales</taxon>
        <taxon>Aspergillaceae</taxon>
        <taxon>Penicillium</taxon>
    </lineage>
</organism>
<sequence>MEPEDLSWDSLKIKSNADKDSTRLLLLKMLDEADLLTQSTSSLADRKRLADELNCTVPRMPEGIRKAFTSNPSDCIDSLTKLAVFCKHSDIHKVEYYEKTASRLLRDEYFYIVDIDSNFKGPFLLSDLLRDEGGLYSDGTIEERLLDFNKFLKCLYKCDFNSFRHEVSLWYAETSSDGIFESVETNPVIDHASWISAMIEEQNALQNVPVPFEFHITDPNGCSCAYDCDCGWASDADSMALSDDTLVWPY</sequence>
<reference evidence="1" key="2">
    <citation type="journal article" date="2023" name="IMA Fungus">
        <title>Comparative genomic study of the Penicillium genus elucidates a diverse pangenome and 15 lateral gene transfer events.</title>
        <authorList>
            <person name="Petersen C."/>
            <person name="Sorensen T."/>
            <person name="Nielsen M.R."/>
            <person name="Sondergaard T.E."/>
            <person name="Sorensen J.L."/>
            <person name="Fitzpatrick D.A."/>
            <person name="Frisvad J.C."/>
            <person name="Nielsen K.L."/>
        </authorList>
    </citation>
    <scope>NUCLEOTIDE SEQUENCE</scope>
    <source>
        <strain evidence="1">IBT 21472</strain>
    </source>
</reference>
<dbReference type="Proteomes" id="UP001147746">
    <property type="component" value="Unassembled WGS sequence"/>
</dbReference>
<dbReference type="EMBL" id="JAPZBO010000001">
    <property type="protein sequence ID" value="KAJ5331307.1"/>
    <property type="molecule type" value="Genomic_DNA"/>
</dbReference>
<comment type="caution">
    <text evidence="1">The sequence shown here is derived from an EMBL/GenBank/DDBJ whole genome shotgun (WGS) entry which is preliminary data.</text>
</comment>
<dbReference type="AlphaFoldDB" id="A0A9W9UCA5"/>
<evidence type="ECO:0000313" key="2">
    <source>
        <dbReference type="Proteomes" id="UP001147746"/>
    </source>
</evidence>